<comment type="caution">
    <text evidence="2">The sequence shown here is derived from an EMBL/GenBank/DDBJ whole genome shotgun (WGS) entry which is preliminary data.</text>
</comment>
<name>A0A819XZS7_9BILA</name>
<dbReference type="Proteomes" id="UP000663891">
    <property type="component" value="Unassembled WGS sequence"/>
</dbReference>
<dbReference type="OrthoDB" id="10051592at2759"/>
<dbReference type="AlphaFoldDB" id="A0A819XZS7"/>
<evidence type="ECO:0000313" key="1">
    <source>
        <dbReference type="EMBL" id="CAF1510342.1"/>
    </source>
</evidence>
<proteinExistence type="predicted"/>
<dbReference type="EMBL" id="CAJOAY010006761">
    <property type="protein sequence ID" value="CAF4149965.1"/>
    <property type="molecule type" value="Genomic_DNA"/>
</dbReference>
<gene>
    <name evidence="2" type="ORF">OKA104_LOCUS38197</name>
    <name evidence="1" type="ORF">VCS650_LOCUS42734</name>
</gene>
<dbReference type="EMBL" id="CAJNON010002443">
    <property type="protein sequence ID" value="CAF1510342.1"/>
    <property type="molecule type" value="Genomic_DNA"/>
</dbReference>
<evidence type="ECO:0000313" key="3">
    <source>
        <dbReference type="Proteomes" id="UP000663881"/>
    </source>
</evidence>
<evidence type="ECO:0000313" key="2">
    <source>
        <dbReference type="EMBL" id="CAF4149965.1"/>
    </source>
</evidence>
<sequence>MESLQLQITTELDRIREHIQQRLQSVEANFKLAIDAKDGVWSEVSDQVHALHQELTELMTIIHDQRSSPTTANKSLVFNASQLPTNQSSTPKNVDLNCTPFNLSSSDTTIVTPISSFPTFSGKLSDRPRQFQNSRQ</sequence>
<protein>
    <submittedName>
        <fullName evidence="2">Uncharacterized protein</fullName>
    </submittedName>
</protein>
<dbReference type="Proteomes" id="UP000663881">
    <property type="component" value="Unassembled WGS sequence"/>
</dbReference>
<organism evidence="2 3">
    <name type="scientific">Adineta steineri</name>
    <dbReference type="NCBI Taxonomy" id="433720"/>
    <lineage>
        <taxon>Eukaryota</taxon>
        <taxon>Metazoa</taxon>
        <taxon>Spiralia</taxon>
        <taxon>Gnathifera</taxon>
        <taxon>Rotifera</taxon>
        <taxon>Eurotatoria</taxon>
        <taxon>Bdelloidea</taxon>
        <taxon>Adinetida</taxon>
        <taxon>Adinetidae</taxon>
        <taxon>Adineta</taxon>
    </lineage>
</organism>
<accession>A0A819XZS7</accession>
<reference evidence="2" key="1">
    <citation type="submission" date="2021-02" db="EMBL/GenBank/DDBJ databases">
        <authorList>
            <person name="Nowell W R."/>
        </authorList>
    </citation>
    <scope>NUCLEOTIDE SEQUENCE</scope>
</reference>